<dbReference type="PANTHER" id="PTHR30055">
    <property type="entry name" value="HTH-TYPE TRANSCRIPTIONAL REGULATOR RUTR"/>
    <property type="match status" value="1"/>
</dbReference>
<feature type="compositionally biased region" description="Pro residues" evidence="5">
    <location>
        <begin position="1"/>
        <end position="10"/>
    </location>
</feature>
<sequence>MQNLPNPPAAPQGLRERKKAQTRSDLERAAVELALANELDDVTIDDICARVPVSHRTFFNYFDSKEDALFGFRRAWGDREQVAAHLAETHRGDVVATVVDALFLGLPADKSDPDLHEARMLIASRNPGLIRRRMRRLDDLRTGLVSAVAELLEREAAAEVDAAVDAAASDGGVPFEAKAELLAVTCIGAVRIAVREWAEEGATGSTADVSARAVVLARSLSGYLAPVPVEAAAV</sequence>
<evidence type="ECO:0000313" key="7">
    <source>
        <dbReference type="EMBL" id="XBM50096.1"/>
    </source>
</evidence>
<dbReference type="InterPro" id="IPR001647">
    <property type="entry name" value="HTH_TetR"/>
</dbReference>
<keyword evidence="3" id="KW-0804">Transcription</keyword>
<reference evidence="7" key="1">
    <citation type="submission" date="2024-05" db="EMBL/GenBank/DDBJ databases">
        <title>The Natural Products Discovery Center: Release of the First 8490 Sequenced Strains for Exploring Actinobacteria Biosynthetic Diversity.</title>
        <authorList>
            <person name="Kalkreuter E."/>
            <person name="Kautsar S.A."/>
            <person name="Yang D."/>
            <person name="Bader C.D."/>
            <person name="Teijaro C.N."/>
            <person name="Fluegel L."/>
            <person name="Davis C.M."/>
            <person name="Simpson J.R."/>
            <person name="Lauterbach L."/>
            <person name="Steele A.D."/>
            <person name="Gui C."/>
            <person name="Meng S."/>
            <person name="Li G."/>
            <person name="Viehrig K."/>
            <person name="Ye F."/>
            <person name="Su P."/>
            <person name="Kiefer A.F."/>
            <person name="Nichols A."/>
            <person name="Cepeda A.J."/>
            <person name="Yan W."/>
            <person name="Fan B."/>
            <person name="Jiang Y."/>
            <person name="Adhikari A."/>
            <person name="Zheng C.-J."/>
            <person name="Schuster L."/>
            <person name="Cowan T.M."/>
            <person name="Smanski M.J."/>
            <person name="Chevrette M.G."/>
            <person name="de Carvalho L.P.S."/>
            <person name="Shen B."/>
        </authorList>
    </citation>
    <scope>NUCLEOTIDE SEQUENCE</scope>
    <source>
        <strain evidence="7">NPDC080035</strain>
    </source>
</reference>
<evidence type="ECO:0000256" key="2">
    <source>
        <dbReference type="ARBA" id="ARBA00023125"/>
    </source>
</evidence>
<dbReference type="InterPro" id="IPR009057">
    <property type="entry name" value="Homeodomain-like_sf"/>
</dbReference>
<evidence type="ECO:0000256" key="4">
    <source>
        <dbReference type="PROSITE-ProRule" id="PRU00335"/>
    </source>
</evidence>
<dbReference type="PROSITE" id="PS50977">
    <property type="entry name" value="HTH_TETR_2"/>
    <property type="match status" value="1"/>
</dbReference>
<dbReference type="GO" id="GO:0003700">
    <property type="term" value="F:DNA-binding transcription factor activity"/>
    <property type="evidence" value="ECO:0007669"/>
    <property type="project" value="TreeGrafter"/>
</dbReference>
<evidence type="ECO:0000256" key="1">
    <source>
        <dbReference type="ARBA" id="ARBA00023015"/>
    </source>
</evidence>
<name>A0AAU7GGK3_9MICO</name>
<evidence type="ECO:0000256" key="5">
    <source>
        <dbReference type="SAM" id="MobiDB-lite"/>
    </source>
</evidence>
<gene>
    <name evidence="7" type="ORF">AAME72_09535</name>
</gene>
<evidence type="ECO:0000259" key="6">
    <source>
        <dbReference type="PROSITE" id="PS50977"/>
    </source>
</evidence>
<feature type="domain" description="HTH tetR-type" evidence="6">
    <location>
        <begin position="20"/>
        <end position="80"/>
    </location>
</feature>
<feature type="region of interest" description="Disordered" evidence="5">
    <location>
        <begin position="1"/>
        <end position="22"/>
    </location>
</feature>
<dbReference type="PANTHER" id="PTHR30055:SF238">
    <property type="entry name" value="MYCOFACTOCIN BIOSYNTHESIS TRANSCRIPTIONAL REGULATOR MFTR-RELATED"/>
    <property type="match status" value="1"/>
</dbReference>
<dbReference type="InterPro" id="IPR050109">
    <property type="entry name" value="HTH-type_TetR-like_transc_reg"/>
</dbReference>
<organism evidence="7">
    <name type="scientific">Leifsonia sp. NPDC080035</name>
    <dbReference type="NCBI Taxonomy" id="3143936"/>
    <lineage>
        <taxon>Bacteria</taxon>
        <taxon>Bacillati</taxon>
        <taxon>Actinomycetota</taxon>
        <taxon>Actinomycetes</taxon>
        <taxon>Micrococcales</taxon>
        <taxon>Microbacteriaceae</taxon>
        <taxon>Leifsonia</taxon>
    </lineage>
</organism>
<dbReference type="RefSeq" id="WP_348790006.1">
    <property type="nucleotide sequence ID" value="NZ_CP157390.1"/>
</dbReference>
<dbReference type="GO" id="GO:0000976">
    <property type="term" value="F:transcription cis-regulatory region binding"/>
    <property type="evidence" value="ECO:0007669"/>
    <property type="project" value="TreeGrafter"/>
</dbReference>
<proteinExistence type="predicted"/>
<evidence type="ECO:0000256" key="3">
    <source>
        <dbReference type="ARBA" id="ARBA00023163"/>
    </source>
</evidence>
<dbReference type="Pfam" id="PF00440">
    <property type="entry name" value="TetR_N"/>
    <property type="match status" value="1"/>
</dbReference>
<accession>A0AAU7GGK3</accession>
<keyword evidence="1" id="KW-0805">Transcription regulation</keyword>
<dbReference type="AlphaFoldDB" id="A0AAU7GGK3"/>
<keyword evidence="2 4" id="KW-0238">DNA-binding</keyword>
<feature type="DNA-binding region" description="H-T-H motif" evidence="4">
    <location>
        <begin position="43"/>
        <end position="62"/>
    </location>
</feature>
<dbReference type="Gene3D" id="1.10.357.10">
    <property type="entry name" value="Tetracycline Repressor, domain 2"/>
    <property type="match status" value="1"/>
</dbReference>
<dbReference type="EMBL" id="CP157390">
    <property type="protein sequence ID" value="XBM50096.1"/>
    <property type="molecule type" value="Genomic_DNA"/>
</dbReference>
<dbReference type="SUPFAM" id="SSF46689">
    <property type="entry name" value="Homeodomain-like"/>
    <property type="match status" value="1"/>
</dbReference>
<protein>
    <submittedName>
        <fullName evidence="7">TetR/AcrR family transcriptional regulator</fullName>
    </submittedName>
</protein>